<reference evidence="3" key="1">
    <citation type="submission" date="2022-11" db="EMBL/GenBank/DDBJ databases">
        <title>Description of Microcella daejonensis nov. sp, isolated from riverside soil.</title>
        <authorList>
            <person name="Molina K.M."/>
            <person name="Kim S.B."/>
        </authorList>
    </citation>
    <scope>NUCLEOTIDE SEQUENCE</scope>
    <source>
        <strain evidence="3">MMS21-STM12</strain>
    </source>
</reference>
<dbReference type="RefSeq" id="WP_267782785.1">
    <property type="nucleotide sequence ID" value="NZ_CP113089.1"/>
</dbReference>
<dbReference type="KEGG" id="mdb:OVN18_06380"/>
<dbReference type="AlphaFoldDB" id="A0A9E8MPD6"/>
<organism evidence="3 4">
    <name type="scientific">Microcella daejeonensis</name>
    <dbReference type="NCBI Taxonomy" id="2994971"/>
    <lineage>
        <taxon>Bacteria</taxon>
        <taxon>Bacillati</taxon>
        <taxon>Actinomycetota</taxon>
        <taxon>Actinomycetes</taxon>
        <taxon>Micrococcales</taxon>
        <taxon>Microbacteriaceae</taxon>
        <taxon>Microcella</taxon>
    </lineage>
</organism>
<feature type="transmembrane region" description="Helical" evidence="2">
    <location>
        <begin position="138"/>
        <end position="160"/>
    </location>
</feature>
<dbReference type="Proteomes" id="UP001164706">
    <property type="component" value="Chromosome"/>
</dbReference>
<proteinExistence type="predicted"/>
<keyword evidence="2" id="KW-0812">Transmembrane</keyword>
<keyword evidence="2" id="KW-1133">Transmembrane helix</keyword>
<feature type="transmembrane region" description="Helical" evidence="2">
    <location>
        <begin position="70"/>
        <end position="88"/>
    </location>
</feature>
<feature type="transmembrane region" description="Helical" evidence="2">
    <location>
        <begin position="166"/>
        <end position="186"/>
    </location>
</feature>
<protein>
    <submittedName>
        <fullName evidence="3">Uncharacterized protein</fullName>
    </submittedName>
</protein>
<name>A0A9E8MPD6_9MICO</name>
<evidence type="ECO:0000313" key="3">
    <source>
        <dbReference type="EMBL" id="WAB82622.1"/>
    </source>
</evidence>
<keyword evidence="4" id="KW-1185">Reference proteome</keyword>
<accession>A0A9E8MPD6</accession>
<evidence type="ECO:0000313" key="4">
    <source>
        <dbReference type="Proteomes" id="UP001164706"/>
    </source>
</evidence>
<dbReference type="EMBL" id="CP113089">
    <property type="protein sequence ID" value="WAB82622.1"/>
    <property type="molecule type" value="Genomic_DNA"/>
</dbReference>
<evidence type="ECO:0000256" key="2">
    <source>
        <dbReference type="SAM" id="Phobius"/>
    </source>
</evidence>
<feature type="coiled-coil region" evidence="1">
    <location>
        <begin position="222"/>
        <end position="258"/>
    </location>
</feature>
<keyword evidence="2" id="KW-0472">Membrane</keyword>
<gene>
    <name evidence="3" type="ORF">OVN18_06380</name>
</gene>
<evidence type="ECO:0000256" key="1">
    <source>
        <dbReference type="SAM" id="Coils"/>
    </source>
</evidence>
<feature type="transmembrane region" description="Helical" evidence="2">
    <location>
        <begin position="108"/>
        <end position="126"/>
    </location>
</feature>
<sequence length="297" mass="32401">MAAMKRWLDEIRSVPKSAETAVHEAEFVVLDDHRSIRHRVSGVGVTTVIRIRSALDDAASPRLTGGLGRALWQLGILLSIVASAFGLAALRGRRSIEADTLDGAAPDVLTGAVVCLLLLAGQIWLVRRAHDRRSPVEYALVFLAVLLSIMGALLVARALLERPDDPLPYLAVAAVVFGVAAAHLAGGAHARRVRRRLDEDDAPLRPRIAKPRASGGRVDRIVSRAEKQVRALLSSLAQEERDRLRAELQRALDELRRRGVLSDDELAAARNAELGMATIRMVADRARRGMLEFDPDN</sequence>
<keyword evidence="1" id="KW-0175">Coiled coil</keyword>